<feature type="transmembrane region" description="Helical" evidence="7">
    <location>
        <begin position="78"/>
        <end position="99"/>
    </location>
</feature>
<keyword evidence="3" id="KW-1003">Cell membrane</keyword>
<accession>A0A5S4FRG0</accession>
<keyword evidence="6 7" id="KW-0472">Membrane</keyword>
<evidence type="ECO:0000256" key="2">
    <source>
        <dbReference type="ARBA" id="ARBA00022448"/>
    </source>
</evidence>
<feature type="transmembrane region" description="Helical" evidence="7">
    <location>
        <begin position="316"/>
        <end position="333"/>
    </location>
</feature>
<proteinExistence type="predicted"/>
<dbReference type="Pfam" id="PF05977">
    <property type="entry name" value="MFS_3"/>
    <property type="match status" value="1"/>
</dbReference>
<dbReference type="SUPFAM" id="SSF103473">
    <property type="entry name" value="MFS general substrate transporter"/>
    <property type="match status" value="1"/>
</dbReference>
<dbReference type="InterPro" id="IPR036259">
    <property type="entry name" value="MFS_trans_sf"/>
</dbReference>
<evidence type="ECO:0000259" key="8">
    <source>
        <dbReference type="PROSITE" id="PS50850"/>
    </source>
</evidence>
<dbReference type="EMBL" id="VCKY01000021">
    <property type="protein sequence ID" value="TMR23213.1"/>
    <property type="molecule type" value="Genomic_DNA"/>
</dbReference>
<evidence type="ECO:0000256" key="4">
    <source>
        <dbReference type="ARBA" id="ARBA00022692"/>
    </source>
</evidence>
<dbReference type="PROSITE" id="PS50850">
    <property type="entry name" value="MFS"/>
    <property type="match status" value="1"/>
</dbReference>
<evidence type="ECO:0000256" key="1">
    <source>
        <dbReference type="ARBA" id="ARBA00004429"/>
    </source>
</evidence>
<comment type="subcellular location">
    <subcellularLocation>
        <location evidence="1">Cell inner membrane</location>
        <topology evidence="1">Multi-pass membrane protein</topology>
    </subcellularLocation>
</comment>
<gene>
    <name evidence="9" type="ORF">ETD86_08895</name>
</gene>
<dbReference type="CDD" id="cd06173">
    <property type="entry name" value="MFS_MefA_like"/>
    <property type="match status" value="1"/>
</dbReference>
<keyword evidence="4 7" id="KW-0812">Transmembrane</keyword>
<keyword evidence="5 7" id="KW-1133">Transmembrane helix</keyword>
<dbReference type="Gene3D" id="1.20.1250.20">
    <property type="entry name" value="MFS general substrate transporter like domains"/>
    <property type="match status" value="1"/>
</dbReference>
<feature type="transmembrane region" description="Helical" evidence="7">
    <location>
        <begin position="286"/>
        <end position="309"/>
    </location>
</feature>
<feature type="transmembrane region" description="Helical" evidence="7">
    <location>
        <begin position="252"/>
        <end position="274"/>
    </location>
</feature>
<keyword evidence="2" id="KW-0813">Transport</keyword>
<feature type="transmembrane region" description="Helical" evidence="7">
    <location>
        <begin position="408"/>
        <end position="429"/>
    </location>
</feature>
<evidence type="ECO:0000313" key="9">
    <source>
        <dbReference type="EMBL" id="TMR23213.1"/>
    </source>
</evidence>
<dbReference type="InterPro" id="IPR020846">
    <property type="entry name" value="MFS_dom"/>
</dbReference>
<evidence type="ECO:0000256" key="5">
    <source>
        <dbReference type="ARBA" id="ARBA00022989"/>
    </source>
</evidence>
<protein>
    <submittedName>
        <fullName evidence="9">MFS transporter</fullName>
    </submittedName>
</protein>
<keyword evidence="10" id="KW-1185">Reference proteome</keyword>
<dbReference type="InterPro" id="IPR010290">
    <property type="entry name" value="TM_effector"/>
</dbReference>
<reference evidence="9 10" key="1">
    <citation type="submission" date="2019-05" db="EMBL/GenBank/DDBJ databases">
        <title>Draft genome sequence of Nonomuraea turkmeniaca DSM 43926.</title>
        <authorList>
            <person name="Saricaoglu S."/>
            <person name="Isik K."/>
        </authorList>
    </citation>
    <scope>NUCLEOTIDE SEQUENCE [LARGE SCALE GENOMIC DNA]</scope>
    <source>
        <strain evidence="9 10">DSM 43926</strain>
    </source>
</reference>
<sequence>MTGFVTGGPDPAGPWRDSHLNVHGVAFGEFVKRHLVDTRPLRVPAYRRIWVGQAVSHVGVGVTVVAVGQQVYELTHSSFWVGLLSMANLVPLVVFGLWGGAVADALDRRRVLVVGSLVAWAATLFILVQALLGLGNVYLIFAAVALNATGFAITGPTRGAIIPRLLEPELVPAANALNSLVYSMGAVIGPMVGGVLLATGGFAAAYAVDALLFAASLYAALRLPSLPPKGEVSRPGARAVLEGLSFIVRSRVLLMSFVVDIIAMVFALPRALFPELADKSFGGSEIALGLLNSAMAGGSVIGALFSGWVGRVTRQGMALVVVIAVWGLAVAAAGLVQELWLVVAFMAVGGAADVVSSVWRQSILQLYAPDEMRGRLQGAFMVVVAGGPRLGDLRAGATATAFGLTGAWVGGGLACAVAVLVVGLSVATFRNYRAGTAGKHDQVPAPD</sequence>
<dbReference type="Proteomes" id="UP000309128">
    <property type="component" value="Unassembled WGS sequence"/>
</dbReference>
<dbReference type="PANTHER" id="PTHR23513:SF9">
    <property type="entry name" value="ENTEROBACTIN EXPORTER ENTS"/>
    <property type="match status" value="1"/>
</dbReference>
<feature type="transmembrane region" description="Helical" evidence="7">
    <location>
        <begin position="49"/>
        <end position="72"/>
    </location>
</feature>
<organism evidence="9 10">
    <name type="scientific">Nonomuraea turkmeniaca</name>
    <dbReference type="NCBI Taxonomy" id="103838"/>
    <lineage>
        <taxon>Bacteria</taxon>
        <taxon>Bacillati</taxon>
        <taxon>Actinomycetota</taxon>
        <taxon>Actinomycetes</taxon>
        <taxon>Streptosporangiales</taxon>
        <taxon>Streptosporangiaceae</taxon>
        <taxon>Nonomuraea</taxon>
    </lineage>
</organism>
<feature type="transmembrane region" description="Helical" evidence="7">
    <location>
        <begin position="111"/>
        <end position="131"/>
    </location>
</feature>
<feature type="transmembrane region" description="Helical" evidence="7">
    <location>
        <begin position="176"/>
        <end position="197"/>
    </location>
</feature>
<evidence type="ECO:0000313" key="10">
    <source>
        <dbReference type="Proteomes" id="UP000309128"/>
    </source>
</evidence>
<feature type="transmembrane region" description="Helical" evidence="7">
    <location>
        <begin position="137"/>
        <end position="155"/>
    </location>
</feature>
<evidence type="ECO:0000256" key="7">
    <source>
        <dbReference type="SAM" id="Phobius"/>
    </source>
</evidence>
<dbReference type="GO" id="GO:0022857">
    <property type="term" value="F:transmembrane transporter activity"/>
    <property type="evidence" value="ECO:0007669"/>
    <property type="project" value="InterPro"/>
</dbReference>
<dbReference type="GO" id="GO:0005886">
    <property type="term" value="C:plasma membrane"/>
    <property type="evidence" value="ECO:0007669"/>
    <property type="project" value="UniProtKB-SubCell"/>
</dbReference>
<feature type="domain" description="Major facilitator superfamily (MFS) profile" evidence="8">
    <location>
        <begin position="45"/>
        <end position="430"/>
    </location>
</feature>
<comment type="caution">
    <text evidence="9">The sequence shown here is derived from an EMBL/GenBank/DDBJ whole genome shotgun (WGS) entry which is preliminary data.</text>
</comment>
<dbReference type="PANTHER" id="PTHR23513">
    <property type="entry name" value="INTEGRAL MEMBRANE EFFLUX PROTEIN-RELATED"/>
    <property type="match status" value="1"/>
</dbReference>
<evidence type="ECO:0000256" key="3">
    <source>
        <dbReference type="ARBA" id="ARBA00022475"/>
    </source>
</evidence>
<evidence type="ECO:0000256" key="6">
    <source>
        <dbReference type="ARBA" id="ARBA00023136"/>
    </source>
</evidence>
<dbReference type="AlphaFoldDB" id="A0A5S4FRG0"/>
<name>A0A5S4FRG0_9ACTN</name>
<dbReference type="OrthoDB" id="5494559at2"/>